<dbReference type="GO" id="GO:0005886">
    <property type="term" value="C:plasma membrane"/>
    <property type="evidence" value="ECO:0007669"/>
    <property type="project" value="UniProtKB-SubCell"/>
</dbReference>
<dbReference type="RefSeq" id="WP_222876319.1">
    <property type="nucleotide sequence ID" value="NZ_AP023361.1"/>
</dbReference>
<keyword evidence="8" id="KW-0472">Membrane</keyword>
<evidence type="ECO:0000256" key="7">
    <source>
        <dbReference type="ARBA" id="ARBA00022989"/>
    </source>
</evidence>
<feature type="domain" description="AprE-like long alpha-helical hairpin" evidence="11">
    <location>
        <begin position="90"/>
        <end position="279"/>
    </location>
</feature>
<dbReference type="PANTHER" id="PTHR30386">
    <property type="entry name" value="MEMBRANE FUSION SUBUNIT OF EMRAB-TOLC MULTIDRUG EFFLUX PUMP"/>
    <property type="match status" value="1"/>
</dbReference>
<evidence type="ECO:0000313" key="14">
    <source>
        <dbReference type="Proteomes" id="UP000515317"/>
    </source>
</evidence>
<dbReference type="EMBL" id="AP023361">
    <property type="protein sequence ID" value="BCJ89621.1"/>
    <property type="molecule type" value="Genomic_DNA"/>
</dbReference>
<gene>
    <name evidence="13" type="ORF">IZ6_03560</name>
</gene>
<dbReference type="GO" id="GO:0015031">
    <property type="term" value="P:protein transport"/>
    <property type="evidence" value="ECO:0007669"/>
    <property type="project" value="InterPro"/>
</dbReference>
<proteinExistence type="inferred from homology"/>
<accession>A0A6S6QRE3</accession>
<dbReference type="KEGG" id="tso:IZ6_03560"/>
<feature type="coiled-coil region" evidence="10">
    <location>
        <begin position="230"/>
        <end position="279"/>
    </location>
</feature>
<evidence type="ECO:0000259" key="12">
    <source>
        <dbReference type="Pfam" id="PF26002"/>
    </source>
</evidence>
<evidence type="ECO:0000256" key="8">
    <source>
        <dbReference type="ARBA" id="ARBA00023136"/>
    </source>
</evidence>
<dbReference type="AlphaFoldDB" id="A0A6S6QRE3"/>
<sequence>MAPSPALRDIKRASMISVAAAAIFAVGAGAWGATVPIASAVIAPGQIVVESNVRRIQHPTGGVVSDILVKDGDKVQNGDVLVRLDDTTTRANLAVVENQLNQLVIREARLAAERDGAESFDFPEKLADKKDDPAVRKIETGERTLFTARRESMAGQKSQLRERVTQTNEEVRGLNAQADSKREQIRLIQYELEGVRKLQEQNLVPLSRVTALEREAARLLGEEGQHVAEIARAKGRIVETEIQIIQLEQEQRKEVAAQLTETEAKIADLAERRTAALDQLTRIDIRAPQAGVVHQKSVHTKGGVISAGEQIMLVVPQADGLVVDVRIEPQMIDRVHFGQSVTLKFPAFNSAAMPDIFGILSRVSADVTHDEKTGMSFYTARISIPPVEHAKLAGETLVPGMPVEAYIDTGSRTPFAYLTKPFTDQLARSFRY</sequence>
<keyword evidence="7" id="KW-1133">Transmembrane helix</keyword>
<evidence type="ECO:0000256" key="6">
    <source>
        <dbReference type="ARBA" id="ARBA00022692"/>
    </source>
</evidence>
<dbReference type="PANTHER" id="PTHR30386:SF17">
    <property type="entry name" value="ALKALINE PROTEASE SECRETION PROTEIN APRE"/>
    <property type="match status" value="1"/>
</dbReference>
<evidence type="ECO:0000256" key="5">
    <source>
        <dbReference type="ARBA" id="ARBA00022519"/>
    </source>
</evidence>
<feature type="coiled-coil region" evidence="10">
    <location>
        <begin position="150"/>
        <end position="184"/>
    </location>
</feature>
<dbReference type="Gene3D" id="2.40.50.100">
    <property type="match status" value="1"/>
</dbReference>
<keyword evidence="6" id="KW-0812">Transmembrane</keyword>
<keyword evidence="14" id="KW-1185">Reference proteome</keyword>
<name>A0A6S6QRE3_9HYPH</name>
<comment type="subcellular location">
    <subcellularLocation>
        <location evidence="1 9">Cell inner membrane</location>
        <topology evidence="1 9">Single-pass membrane protein</topology>
    </subcellularLocation>
</comment>
<dbReference type="PRINTS" id="PR01490">
    <property type="entry name" value="RTXTOXIND"/>
</dbReference>
<dbReference type="InterPro" id="IPR050739">
    <property type="entry name" value="MFP"/>
</dbReference>
<reference evidence="13 14" key="1">
    <citation type="submission" date="2020-08" db="EMBL/GenBank/DDBJ databases">
        <title>Genome sequence of Rhizobiales bacterium strain IZ6.</title>
        <authorList>
            <person name="Nakai R."/>
            <person name="Naganuma T."/>
        </authorList>
    </citation>
    <scope>NUCLEOTIDE SEQUENCE [LARGE SCALE GENOMIC DNA]</scope>
    <source>
        <strain evidence="13 14">IZ6</strain>
    </source>
</reference>
<evidence type="ECO:0000256" key="1">
    <source>
        <dbReference type="ARBA" id="ARBA00004377"/>
    </source>
</evidence>
<keyword evidence="10" id="KW-0175">Coiled coil</keyword>
<evidence type="ECO:0000256" key="9">
    <source>
        <dbReference type="RuleBase" id="RU365093"/>
    </source>
</evidence>
<keyword evidence="5 9" id="KW-0997">Cell inner membrane</keyword>
<protein>
    <recommendedName>
        <fullName evidence="9">Membrane fusion protein (MFP) family protein</fullName>
    </recommendedName>
</protein>
<dbReference type="Pfam" id="PF25994">
    <property type="entry name" value="HH_AprE"/>
    <property type="match status" value="1"/>
</dbReference>
<dbReference type="NCBIfam" id="TIGR01843">
    <property type="entry name" value="type_I_hlyD"/>
    <property type="match status" value="1"/>
</dbReference>
<feature type="domain" description="AprE-like beta-barrel" evidence="12">
    <location>
        <begin position="321"/>
        <end position="410"/>
    </location>
</feature>
<evidence type="ECO:0000256" key="4">
    <source>
        <dbReference type="ARBA" id="ARBA00022475"/>
    </source>
</evidence>
<keyword evidence="3 9" id="KW-0813">Transport</keyword>
<dbReference type="InterPro" id="IPR058982">
    <property type="entry name" value="Beta-barrel_AprE"/>
</dbReference>
<evidence type="ECO:0000259" key="11">
    <source>
        <dbReference type="Pfam" id="PF25994"/>
    </source>
</evidence>
<evidence type="ECO:0000313" key="13">
    <source>
        <dbReference type="EMBL" id="BCJ89621.1"/>
    </source>
</evidence>
<evidence type="ECO:0000256" key="10">
    <source>
        <dbReference type="SAM" id="Coils"/>
    </source>
</evidence>
<dbReference type="InterPro" id="IPR010129">
    <property type="entry name" value="T1SS_HlyD"/>
</dbReference>
<organism evidence="13 14">
    <name type="scientific">Terrihabitans soli</name>
    <dbReference type="NCBI Taxonomy" id="708113"/>
    <lineage>
        <taxon>Bacteria</taxon>
        <taxon>Pseudomonadati</taxon>
        <taxon>Pseudomonadota</taxon>
        <taxon>Alphaproteobacteria</taxon>
        <taxon>Hyphomicrobiales</taxon>
        <taxon>Terrihabitans</taxon>
    </lineage>
</organism>
<evidence type="ECO:0000256" key="3">
    <source>
        <dbReference type="ARBA" id="ARBA00022448"/>
    </source>
</evidence>
<dbReference type="InterPro" id="IPR058781">
    <property type="entry name" value="HH_AprE-like"/>
</dbReference>
<comment type="similarity">
    <text evidence="2 9">Belongs to the membrane fusion protein (MFP) (TC 8.A.1) family.</text>
</comment>
<dbReference type="Pfam" id="PF26002">
    <property type="entry name" value="Beta-barrel_AprE"/>
    <property type="match status" value="1"/>
</dbReference>
<keyword evidence="4 9" id="KW-1003">Cell membrane</keyword>
<dbReference type="Gene3D" id="2.40.30.170">
    <property type="match status" value="1"/>
</dbReference>
<evidence type="ECO:0000256" key="2">
    <source>
        <dbReference type="ARBA" id="ARBA00009477"/>
    </source>
</evidence>
<dbReference type="Proteomes" id="UP000515317">
    <property type="component" value="Chromosome"/>
</dbReference>